<accession>Q22WY3</accession>
<proteinExistence type="predicted"/>
<dbReference type="GeneID" id="7844370"/>
<sequence length="51" mass="6136">MYTKINLKNSIKWINIFVFLSRSKGSCKILRKMVKNKLLMIRIKFHYSSTI</sequence>
<reference evidence="2" key="1">
    <citation type="journal article" date="2006" name="PLoS Biol.">
        <title>Macronuclear genome sequence of the ciliate Tetrahymena thermophila, a model eukaryote.</title>
        <authorList>
            <person name="Eisen J.A."/>
            <person name="Coyne R.S."/>
            <person name="Wu M."/>
            <person name="Wu D."/>
            <person name="Thiagarajan M."/>
            <person name="Wortman J.R."/>
            <person name="Badger J.H."/>
            <person name="Ren Q."/>
            <person name="Amedeo P."/>
            <person name="Jones K.M."/>
            <person name="Tallon L.J."/>
            <person name="Delcher A.L."/>
            <person name="Salzberg S.L."/>
            <person name="Silva J.C."/>
            <person name="Haas B.J."/>
            <person name="Majoros W.H."/>
            <person name="Farzad M."/>
            <person name="Carlton J.M."/>
            <person name="Smith R.K. Jr."/>
            <person name="Garg J."/>
            <person name="Pearlman R.E."/>
            <person name="Karrer K.M."/>
            <person name="Sun L."/>
            <person name="Manning G."/>
            <person name="Elde N.C."/>
            <person name="Turkewitz A.P."/>
            <person name="Asai D.J."/>
            <person name="Wilkes D.E."/>
            <person name="Wang Y."/>
            <person name="Cai H."/>
            <person name="Collins K."/>
            <person name="Stewart B.A."/>
            <person name="Lee S.R."/>
            <person name="Wilamowska K."/>
            <person name="Weinberg Z."/>
            <person name="Ruzzo W.L."/>
            <person name="Wloga D."/>
            <person name="Gaertig J."/>
            <person name="Frankel J."/>
            <person name="Tsao C.-C."/>
            <person name="Gorovsky M.A."/>
            <person name="Keeling P.J."/>
            <person name="Waller R.F."/>
            <person name="Patron N.J."/>
            <person name="Cherry J.M."/>
            <person name="Stover N.A."/>
            <person name="Krieger C.J."/>
            <person name="del Toro C."/>
            <person name="Ryder H.F."/>
            <person name="Williamson S.C."/>
            <person name="Barbeau R.A."/>
            <person name="Hamilton E.P."/>
            <person name="Orias E."/>
        </authorList>
    </citation>
    <scope>NUCLEOTIDE SEQUENCE [LARGE SCALE GENOMIC DNA]</scope>
    <source>
        <strain evidence="2">SB210</strain>
    </source>
</reference>
<dbReference type="EMBL" id="GG662809">
    <property type="protein sequence ID" value="EAR89863.1"/>
    <property type="molecule type" value="Genomic_DNA"/>
</dbReference>
<protein>
    <submittedName>
        <fullName evidence="1">Uncharacterized protein</fullName>
    </submittedName>
</protein>
<dbReference type="KEGG" id="tet:TTHERM_00635680"/>
<evidence type="ECO:0000313" key="2">
    <source>
        <dbReference type="Proteomes" id="UP000009168"/>
    </source>
</evidence>
<gene>
    <name evidence="1" type="ORF">TTHERM_00635680</name>
</gene>
<keyword evidence="2" id="KW-1185">Reference proteome</keyword>
<dbReference type="RefSeq" id="XP_001010108.1">
    <property type="nucleotide sequence ID" value="XM_001010108.1"/>
</dbReference>
<evidence type="ECO:0000313" key="1">
    <source>
        <dbReference type="EMBL" id="EAR89863.1"/>
    </source>
</evidence>
<dbReference type="HOGENOM" id="CLU_3110625_0_0_1"/>
<dbReference type="InParanoid" id="Q22WY3"/>
<name>Q22WY3_TETTS</name>
<dbReference type="AlphaFoldDB" id="Q22WY3"/>
<dbReference type="Proteomes" id="UP000009168">
    <property type="component" value="Unassembled WGS sequence"/>
</dbReference>
<organism evidence="1 2">
    <name type="scientific">Tetrahymena thermophila (strain SB210)</name>
    <dbReference type="NCBI Taxonomy" id="312017"/>
    <lineage>
        <taxon>Eukaryota</taxon>
        <taxon>Sar</taxon>
        <taxon>Alveolata</taxon>
        <taxon>Ciliophora</taxon>
        <taxon>Intramacronucleata</taxon>
        <taxon>Oligohymenophorea</taxon>
        <taxon>Hymenostomatida</taxon>
        <taxon>Tetrahymenina</taxon>
        <taxon>Tetrahymenidae</taxon>
        <taxon>Tetrahymena</taxon>
    </lineage>
</organism>